<comment type="function">
    <text evidence="5">Effector that suppresses plant defense responses during pathogen infection.</text>
</comment>
<comment type="caution">
    <text evidence="6">The sequence shown here is derived from an EMBL/GenBank/DDBJ whole genome shotgun (WGS) entry which is preliminary data.</text>
</comment>
<keyword evidence="7" id="KW-1185">Reference proteome</keyword>
<evidence type="ECO:0000256" key="4">
    <source>
        <dbReference type="ARBA" id="ARBA00022729"/>
    </source>
</evidence>
<evidence type="ECO:0000256" key="3">
    <source>
        <dbReference type="ARBA" id="ARBA00022525"/>
    </source>
</evidence>
<keyword evidence="3 5" id="KW-0964">Secreted</keyword>
<feature type="chain" id="PRO_5044990406" description="RxLR effector protein" evidence="5">
    <location>
        <begin position="20"/>
        <end position="176"/>
    </location>
</feature>
<feature type="signal peptide" evidence="5">
    <location>
        <begin position="1"/>
        <end position="19"/>
    </location>
</feature>
<name>A0ABD3G8L6_9STRA</name>
<comment type="similarity">
    <text evidence="2 5">Belongs to the RxLR effector family.</text>
</comment>
<dbReference type="Pfam" id="PF16810">
    <property type="entry name" value="RXLR"/>
    <property type="match status" value="1"/>
</dbReference>
<organism evidence="6 7">
    <name type="scientific">Phytophthora oleae</name>
    <dbReference type="NCBI Taxonomy" id="2107226"/>
    <lineage>
        <taxon>Eukaryota</taxon>
        <taxon>Sar</taxon>
        <taxon>Stramenopiles</taxon>
        <taxon>Oomycota</taxon>
        <taxon>Peronosporomycetes</taxon>
        <taxon>Peronosporales</taxon>
        <taxon>Peronosporaceae</taxon>
        <taxon>Phytophthora</taxon>
    </lineage>
</organism>
<dbReference type="AlphaFoldDB" id="A0ABD3G8L6"/>
<evidence type="ECO:0000256" key="5">
    <source>
        <dbReference type="RuleBase" id="RU367124"/>
    </source>
</evidence>
<proteinExistence type="inferred from homology"/>
<evidence type="ECO:0000256" key="2">
    <source>
        <dbReference type="ARBA" id="ARBA00010400"/>
    </source>
</evidence>
<protein>
    <recommendedName>
        <fullName evidence="5">RxLR effector protein</fullName>
    </recommendedName>
</protein>
<evidence type="ECO:0000256" key="1">
    <source>
        <dbReference type="ARBA" id="ARBA00004613"/>
    </source>
</evidence>
<evidence type="ECO:0000313" key="7">
    <source>
        <dbReference type="Proteomes" id="UP001632037"/>
    </source>
</evidence>
<reference evidence="6 7" key="1">
    <citation type="submission" date="2024-09" db="EMBL/GenBank/DDBJ databases">
        <title>Genome sequencing and assembly of Phytophthora oleae, isolate VK10A, causative agent of rot of olive drupes.</title>
        <authorList>
            <person name="Conti Taguali S."/>
            <person name="Riolo M."/>
            <person name="La Spada F."/>
            <person name="Cacciola S.O."/>
            <person name="Dionisio G."/>
        </authorList>
    </citation>
    <scope>NUCLEOTIDE SEQUENCE [LARGE SCALE GENOMIC DNA]</scope>
    <source>
        <strain evidence="6 7">VK10A</strain>
    </source>
</reference>
<evidence type="ECO:0000313" key="6">
    <source>
        <dbReference type="EMBL" id="KAL3674804.1"/>
    </source>
</evidence>
<dbReference type="Proteomes" id="UP001632037">
    <property type="component" value="Unassembled WGS sequence"/>
</dbReference>
<comment type="subcellular location">
    <subcellularLocation>
        <location evidence="1 5">Secreted</location>
    </subcellularLocation>
</comment>
<keyword evidence="4 5" id="KW-0732">Signal</keyword>
<comment type="domain">
    <text evidence="5">The RxLR-dEER motif acts to carry the protein into the host cell cytoplasm through binding to cell surface phosphatidylinositol-3-phosphate.</text>
</comment>
<dbReference type="InterPro" id="IPR031825">
    <property type="entry name" value="RXLR"/>
</dbReference>
<dbReference type="EMBL" id="JBIMZQ010000001">
    <property type="protein sequence ID" value="KAL3674804.1"/>
    <property type="molecule type" value="Genomic_DNA"/>
</dbReference>
<gene>
    <name evidence="6" type="ORF">V7S43_000732</name>
</gene>
<accession>A0ABD3G8L6</accession>
<sequence>MRCIVYIALAIAAFTQNNAVEAFTNTDLSSRITPDFAANNVVDENPRKRFLRANNPVDASDEERTKVSSLKKIIKELDMKDARAKKLAAIKDLAKARKDAQKLAATANVVKSKPQGITTKFSSMEYDNFTRMFRNKLTPEKAKSMGKIKSPEQLARYEDFYEAAKAADILKRMAHA</sequence>